<dbReference type="PROSITE" id="PS51038">
    <property type="entry name" value="BAH"/>
    <property type="match status" value="1"/>
</dbReference>
<dbReference type="SMART" id="SM00743">
    <property type="entry name" value="Agenet"/>
    <property type="match status" value="3"/>
</dbReference>
<dbReference type="AlphaFoldDB" id="A0A0E0QR95"/>
<feature type="region of interest" description="Disordered" evidence="1">
    <location>
        <begin position="595"/>
        <end position="618"/>
    </location>
</feature>
<evidence type="ECO:0000313" key="3">
    <source>
        <dbReference type="EnsemblPlants" id="ORUFI09G10580.1"/>
    </source>
</evidence>
<dbReference type="GO" id="GO:0003682">
    <property type="term" value="F:chromatin binding"/>
    <property type="evidence" value="ECO:0007669"/>
    <property type="project" value="InterPro"/>
</dbReference>
<evidence type="ECO:0000313" key="4">
    <source>
        <dbReference type="Proteomes" id="UP000008022"/>
    </source>
</evidence>
<dbReference type="eggNOG" id="ENOG502QT14">
    <property type="taxonomic scope" value="Eukaryota"/>
</dbReference>
<dbReference type="Proteomes" id="UP000008022">
    <property type="component" value="Unassembled WGS sequence"/>
</dbReference>
<evidence type="ECO:0000256" key="1">
    <source>
        <dbReference type="SAM" id="MobiDB-lite"/>
    </source>
</evidence>
<dbReference type="InterPro" id="IPR043151">
    <property type="entry name" value="BAH_sf"/>
</dbReference>
<dbReference type="PANTHER" id="PTHR31917:SF58">
    <property type="entry name" value="AGENET AND BROMO-ADJACENT HOMOLOGY (BAH) DOMAIN-CONTAINING PROTEIN"/>
    <property type="match status" value="1"/>
</dbReference>
<accession>A0A0E0QR95</accession>
<dbReference type="PANTHER" id="PTHR31917">
    <property type="entry name" value="AGENET DOMAIN-CONTAINING PROTEIN-RELATED"/>
    <property type="match status" value="1"/>
</dbReference>
<sequence length="938" mass="105997">MWCMSHSYSPSRSCRWLRLLEVERLRLMWKSRKDVVHWLNMLISDVASDEVAICNNDGKDAKLANISTTKGSSSSTAGNDSGDFKWLGPESHSKKGKSYKSFWRRGFTFMVHDFVYILVQHGNKLVAYVEELYEDNHANKMVQIRRFRTLNSTGIQLSPGVNDREILHSDNLQDIGVECIDGLASVLNEEHFEMFQAIANNTNRQPYLCIRHIDNNSNVKTFDIAQLQGYSEQEIFRIVSGTPPVTVHPDASEGSKNTPRSSARGHHHHRTMENPTASDETNVQATTINVLARNAAPTESASALINSALEKYLEQYFSHGCLVECLSQDSGIRGCWFIGSVIRRRGDRIKVRYQHLQDPETPRANLERENPSTISVGTVIPSLNGWLYDGWWEGIVLKVNDARRLLAYLPGEKKMVLFRKDQLRHSLEWIDNEWKNFAHREDIARRIPSAEDLRIRVITAREVLTREEVMKQLEGLKTNKGGSNSTKPAAEKGSSSSATKKTTPDLIRHATNDLGSLNFKHVGVPASEEIRTDNKGSQVNLENVLKSDSLKWTERKARGSFGPRIPNSVSSMIDVTSDEVAICNNDGENAKLANISTTKDSSSSAAGNDSSGFKWLGPESHSKKREELQILLAKGIYIHVIRRRGDRIKVRYQHLQDPETPRANLEEWLLVTRTANPDPLCIRLSGRTRIRPHNMSERENPSTIGVGTVIDGWLYDGWWEGILLKVSDARRLLAYLPGEKKMVLFHRDQLRHSLEWIDSKWKAFAHQEDLRISHYCTRSSYKRRSNEANGRPSNKQRWFKLCNTSYALNSPGSPQGLCSLILNHSSVSSSSSSPSPRKSSFSMDYRLYYMTLRMNIDCNGCYHKIRRALLQMQELESHLIDRKHGRVSVFGAFSPQDVAIKIRKRTNRRVEILEVREAAPPPPPAGDEGGGGGGGHAA</sequence>
<dbReference type="CDD" id="cd04721">
    <property type="entry name" value="BAH_plant_1"/>
    <property type="match status" value="1"/>
</dbReference>
<dbReference type="STRING" id="4529.A0A0E0QR95"/>
<feature type="compositionally biased region" description="Gly residues" evidence="1">
    <location>
        <begin position="927"/>
        <end position="938"/>
    </location>
</feature>
<feature type="region of interest" description="Disordered" evidence="1">
    <location>
        <begin position="474"/>
        <end position="505"/>
    </location>
</feature>
<dbReference type="InterPro" id="IPR008395">
    <property type="entry name" value="Agenet-like_dom"/>
</dbReference>
<feature type="region of interest" description="Disordered" evidence="1">
    <location>
        <begin position="916"/>
        <end position="938"/>
    </location>
</feature>
<dbReference type="InterPro" id="IPR036163">
    <property type="entry name" value="HMA_dom_sf"/>
</dbReference>
<organism evidence="3 4">
    <name type="scientific">Oryza rufipogon</name>
    <name type="common">Brownbeard rice</name>
    <name type="synonym">Asian wild rice</name>
    <dbReference type="NCBI Taxonomy" id="4529"/>
    <lineage>
        <taxon>Eukaryota</taxon>
        <taxon>Viridiplantae</taxon>
        <taxon>Streptophyta</taxon>
        <taxon>Embryophyta</taxon>
        <taxon>Tracheophyta</taxon>
        <taxon>Spermatophyta</taxon>
        <taxon>Magnoliopsida</taxon>
        <taxon>Liliopsida</taxon>
        <taxon>Poales</taxon>
        <taxon>Poaceae</taxon>
        <taxon>BOP clade</taxon>
        <taxon>Oryzoideae</taxon>
        <taxon>Oryzeae</taxon>
        <taxon>Oryzinae</taxon>
        <taxon>Oryza</taxon>
    </lineage>
</organism>
<name>A0A0E0QR95_ORYRU</name>
<feature type="domain" description="BAH" evidence="2">
    <location>
        <begin position="107"/>
        <end position="224"/>
    </location>
</feature>
<keyword evidence="4" id="KW-1185">Reference proteome</keyword>
<feature type="region of interest" description="Disordered" evidence="1">
    <location>
        <begin position="244"/>
        <end position="280"/>
    </location>
</feature>
<dbReference type="InterPro" id="IPR001025">
    <property type="entry name" value="BAH_dom"/>
</dbReference>
<dbReference type="HOGENOM" id="CLU_014967_1_1_1"/>
<dbReference type="SUPFAM" id="SSF55008">
    <property type="entry name" value="HMA, heavy metal-associated domain"/>
    <property type="match status" value="1"/>
</dbReference>
<dbReference type="InterPro" id="IPR014002">
    <property type="entry name" value="Agenet_dom_plant"/>
</dbReference>
<dbReference type="Gene3D" id="2.30.30.490">
    <property type="match status" value="1"/>
</dbReference>
<protein>
    <recommendedName>
        <fullName evidence="2">BAH domain-containing protein</fullName>
    </recommendedName>
</protein>
<dbReference type="EnsemblPlants" id="ORUFI09G10580.1">
    <property type="protein sequence ID" value="ORUFI09G10580.1"/>
    <property type="gene ID" value="ORUFI09G10580"/>
</dbReference>
<feature type="compositionally biased region" description="Low complexity" evidence="1">
    <location>
        <begin position="600"/>
        <end position="612"/>
    </location>
</feature>
<dbReference type="Gene3D" id="3.30.70.100">
    <property type="match status" value="1"/>
</dbReference>
<dbReference type="Gramene" id="ORUFI09G10580.1">
    <property type="protein sequence ID" value="ORUFI09G10580.1"/>
    <property type="gene ID" value="ORUFI09G10580"/>
</dbReference>
<feature type="compositionally biased region" description="Low complexity" evidence="1">
    <location>
        <begin position="491"/>
        <end position="501"/>
    </location>
</feature>
<proteinExistence type="predicted"/>
<evidence type="ECO:0000259" key="2">
    <source>
        <dbReference type="PROSITE" id="PS51038"/>
    </source>
</evidence>
<reference evidence="4" key="1">
    <citation type="submission" date="2013-06" db="EMBL/GenBank/DDBJ databases">
        <authorList>
            <person name="Zhao Q."/>
        </authorList>
    </citation>
    <scope>NUCLEOTIDE SEQUENCE</scope>
    <source>
        <strain evidence="4">cv. W1943</strain>
    </source>
</reference>
<dbReference type="Pfam" id="PF05641">
    <property type="entry name" value="Agenet"/>
    <property type="match status" value="1"/>
</dbReference>
<dbReference type="OMA" id="ANDTNWQ"/>
<dbReference type="GO" id="GO:0046872">
    <property type="term" value="F:metal ion binding"/>
    <property type="evidence" value="ECO:0007669"/>
    <property type="project" value="InterPro"/>
</dbReference>
<reference evidence="3" key="2">
    <citation type="submission" date="2015-06" db="UniProtKB">
        <authorList>
            <consortium name="EnsemblPlants"/>
        </authorList>
    </citation>
    <scope>IDENTIFICATION</scope>
</reference>